<dbReference type="GO" id="GO:0005829">
    <property type="term" value="C:cytosol"/>
    <property type="evidence" value="ECO:0007669"/>
    <property type="project" value="TreeGrafter"/>
</dbReference>
<evidence type="ECO:0000256" key="1">
    <source>
        <dbReference type="ARBA" id="ARBA00009986"/>
    </source>
</evidence>
<evidence type="ECO:0000313" key="9">
    <source>
        <dbReference type="EMBL" id="GFH54274.1"/>
    </source>
</evidence>
<dbReference type="AlphaFoldDB" id="A0AAD3H8W5"/>
<proteinExistence type="inferred from homology"/>
<dbReference type="PANTHER" id="PTHR43353:SF5">
    <property type="entry name" value="SUCCINATE-SEMIALDEHYDE DEHYDROGENASE, MITOCHONDRIAL"/>
    <property type="match status" value="1"/>
</dbReference>
<accession>A0AAD3H8W5</accession>
<dbReference type="InterPro" id="IPR029510">
    <property type="entry name" value="Ald_DH_CS_GLU"/>
</dbReference>
<dbReference type="Proteomes" id="UP001054902">
    <property type="component" value="Unassembled WGS sequence"/>
</dbReference>
<keyword evidence="4 7" id="KW-0560">Oxidoreductase</keyword>
<evidence type="ECO:0000256" key="4">
    <source>
        <dbReference type="ARBA" id="ARBA00023002"/>
    </source>
</evidence>
<evidence type="ECO:0000313" key="10">
    <source>
        <dbReference type="Proteomes" id="UP001054902"/>
    </source>
</evidence>
<comment type="similarity">
    <text evidence="1 7">Belongs to the aldehyde dehydrogenase family.</text>
</comment>
<feature type="domain" description="Aldehyde dehydrogenase" evidence="8">
    <location>
        <begin position="31"/>
        <end position="489"/>
    </location>
</feature>
<dbReference type="InterPro" id="IPR015590">
    <property type="entry name" value="Aldehyde_DH_dom"/>
</dbReference>
<dbReference type="PANTHER" id="PTHR43353">
    <property type="entry name" value="SUCCINATE-SEMIALDEHYDE DEHYDROGENASE, MITOCHONDRIAL"/>
    <property type="match status" value="1"/>
</dbReference>
<dbReference type="GO" id="GO:0004777">
    <property type="term" value="F:succinate-semialdehyde dehydrogenase (NAD+) activity"/>
    <property type="evidence" value="ECO:0007669"/>
    <property type="project" value="UniProtKB-EC"/>
</dbReference>
<dbReference type="EMBL" id="BLLK01000047">
    <property type="protein sequence ID" value="GFH54274.1"/>
    <property type="molecule type" value="Genomic_DNA"/>
</dbReference>
<evidence type="ECO:0000256" key="7">
    <source>
        <dbReference type="RuleBase" id="RU003345"/>
    </source>
</evidence>
<dbReference type="PROSITE" id="PS00687">
    <property type="entry name" value="ALDEHYDE_DEHYDR_GLU"/>
    <property type="match status" value="1"/>
</dbReference>
<sequence length="494" mass="53587">MLLRPNIVPSSSKTKILRYASSYTQFINGDWTSAAADVIEVENPSTHEILAHVPKGTPGDAELALSAAKEAQVSWEAKAACERGQVLKNLANLMAEKKDFLAKTLSDEQAKVLPLAKVEVDASIEYLNYYAGFARIYEGEIIQSDDPMEQIYLHRIPLGVSVGICPWNFPLFVMMRKITPALLTGCTVVVKVSEYTPISSFEIAKLFNDAGVPNGVINVVTGEGDSIGQALVESDVPAIISMTGSTAVGQKIMKAASSNLTKVNLELGGKAPVVVMDDCDIDLAVEATWASRVIYSGQVCNCAERVYVQNSIADEFIDKLVKKMASTKVGMPETEGADMCGLINPTQLEKVAGMVERAKQSGAEVCTGGSINQSMPGYHYEPTVIVNAKQSDEIVQKEVFGPVLPVLQFNDLDEAFALANDSEYGLTSSIFTQNAATVHRAMKEFKFGETYINRNHFEAIQGFHAGLRKSGIGGTDGKHGLYEYLGTRAIYWKN</sequence>
<dbReference type="SUPFAM" id="SSF53720">
    <property type="entry name" value="ALDH-like"/>
    <property type="match status" value="1"/>
</dbReference>
<reference evidence="9 10" key="1">
    <citation type="journal article" date="2021" name="Sci. Rep.">
        <title>The genome of the diatom Chaetoceros tenuissimus carries an ancient integrated fragment of an extant virus.</title>
        <authorList>
            <person name="Hongo Y."/>
            <person name="Kimura K."/>
            <person name="Takaki Y."/>
            <person name="Yoshida Y."/>
            <person name="Baba S."/>
            <person name="Kobayashi G."/>
            <person name="Nagasaki K."/>
            <person name="Hano T."/>
            <person name="Tomaru Y."/>
        </authorList>
    </citation>
    <scope>NUCLEOTIDE SEQUENCE [LARGE SCALE GENOMIC DNA]</scope>
    <source>
        <strain evidence="9 10">NIES-3715</strain>
    </source>
</reference>
<evidence type="ECO:0000256" key="5">
    <source>
        <dbReference type="ARBA" id="ARBA00030806"/>
    </source>
</evidence>
<evidence type="ECO:0000256" key="2">
    <source>
        <dbReference type="ARBA" id="ARBA00013051"/>
    </source>
</evidence>
<dbReference type="PROSITE" id="PS00070">
    <property type="entry name" value="ALDEHYDE_DEHYDR_CYS"/>
    <property type="match status" value="1"/>
</dbReference>
<evidence type="ECO:0000256" key="3">
    <source>
        <dbReference type="ARBA" id="ARBA00019842"/>
    </source>
</evidence>
<dbReference type="InterPro" id="IPR016160">
    <property type="entry name" value="Ald_DH_CS_CYS"/>
</dbReference>
<dbReference type="FunFam" id="3.40.605.10:FF:000007">
    <property type="entry name" value="NAD/NADP-dependent betaine aldehyde dehydrogenase"/>
    <property type="match status" value="1"/>
</dbReference>
<dbReference type="Gene3D" id="3.40.605.10">
    <property type="entry name" value="Aldehyde Dehydrogenase, Chain A, domain 1"/>
    <property type="match status" value="1"/>
</dbReference>
<dbReference type="NCBIfam" id="NF007497">
    <property type="entry name" value="PRK10090.1"/>
    <property type="match status" value="1"/>
</dbReference>
<evidence type="ECO:0000256" key="6">
    <source>
        <dbReference type="PROSITE-ProRule" id="PRU10007"/>
    </source>
</evidence>
<organism evidence="9 10">
    <name type="scientific">Chaetoceros tenuissimus</name>
    <dbReference type="NCBI Taxonomy" id="426638"/>
    <lineage>
        <taxon>Eukaryota</taxon>
        <taxon>Sar</taxon>
        <taxon>Stramenopiles</taxon>
        <taxon>Ochrophyta</taxon>
        <taxon>Bacillariophyta</taxon>
        <taxon>Coscinodiscophyceae</taxon>
        <taxon>Chaetocerotophycidae</taxon>
        <taxon>Chaetocerotales</taxon>
        <taxon>Chaetocerotaceae</taxon>
        <taxon>Chaetoceros</taxon>
    </lineage>
</organism>
<protein>
    <recommendedName>
        <fullName evidence="3">Succinate-semialdehyde dehydrogenase, mitochondrial</fullName>
        <ecNumber evidence="2">1.2.1.24</ecNumber>
    </recommendedName>
    <alternativeName>
        <fullName evidence="5">NAD(+)-dependent succinic semialdehyde dehydrogenase</fullName>
    </alternativeName>
</protein>
<evidence type="ECO:0000259" key="8">
    <source>
        <dbReference type="Pfam" id="PF00171"/>
    </source>
</evidence>
<dbReference type="Gene3D" id="3.40.309.10">
    <property type="entry name" value="Aldehyde Dehydrogenase, Chain A, domain 2"/>
    <property type="match status" value="1"/>
</dbReference>
<feature type="active site" evidence="6">
    <location>
        <position position="266"/>
    </location>
</feature>
<dbReference type="EC" id="1.2.1.24" evidence="2"/>
<name>A0AAD3H8W5_9STRA</name>
<keyword evidence="10" id="KW-1185">Reference proteome</keyword>
<dbReference type="InterPro" id="IPR016163">
    <property type="entry name" value="Ald_DH_C"/>
</dbReference>
<comment type="caution">
    <text evidence="9">The sequence shown here is derived from an EMBL/GenBank/DDBJ whole genome shotgun (WGS) entry which is preliminary data.</text>
</comment>
<dbReference type="FunFam" id="3.40.309.10:FF:000009">
    <property type="entry name" value="Aldehyde dehydrogenase A"/>
    <property type="match status" value="1"/>
</dbReference>
<dbReference type="InterPro" id="IPR016161">
    <property type="entry name" value="Ald_DH/histidinol_DH"/>
</dbReference>
<dbReference type="InterPro" id="IPR016162">
    <property type="entry name" value="Ald_DH_N"/>
</dbReference>
<dbReference type="GO" id="GO:0009450">
    <property type="term" value="P:gamma-aminobutyric acid catabolic process"/>
    <property type="evidence" value="ECO:0007669"/>
    <property type="project" value="TreeGrafter"/>
</dbReference>
<dbReference type="Pfam" id="PF00171">
    <property type="entry name" value="Aldedh"/>
    <property type="match status" value="1"/>
</dbReference>
<dbReference type="InterPro" id="IPR050740">
    <property type="entry name" value="Aldehyde_DH_Superfamily"/>
</dbReference>
<gene>
    <name evidence="9" type="ORF">CTEN210_10750</name>
</gene>